<evidence type="ECO:0000313" key="2">
    <source>
        <dbReference type="EMBL" id="AIL96830.1"/>
    </source>
</evidence>
<dbReference type="KEGG" id="cuv:CUREI_05560"/>
<accession>A0A077HKM3</accession>
<reference evidence="2 3" key="1">
    <citation type="submission" date="2014-08" db="EMBL/GenBank/DDBJ databases">
        <title>Complete genome sequence of Corynebacterium ureicelerivorans DSM 45051, a lipophilic and urea-splitting isolate from a blood culture of a septicaemia patient.</title>
        <authorList>
            <person name="Tippelt A."/>
            <person name="Albersmeier A."/>
            <person name="Brinkrolf K."/>
            <person name="Ruckert C."/>
            <person name="Tauch A."/>
        </authorList>
    </citation>
    <scope>NUCLEOTIDE SEQUENCE [LARGE SCALE GENOMIC DNA]</scope>
    <source>
        <strain evidence="2 3">IMMIB RIV-2301</strain>
    </source>
</reference>
<keyword evidence="1" id="KW-0472">Membrane</keyword>
<keyword evidence="3" id="KW-1185">Reference proteome</keyword>
<evidence type="ECO:0000313" key="3">
    <source>
        <dbReference type="Proteomes" id="UP000028939"/>
    </source>
</evidence>
<sequence length="71" mass="7757">MPDSVKPVEWLKQEVGGYADMPPGLLTADTEKFADGFEQAARVLVPVFVGTIAIVSVVELVVRGRRMANQR</sequence>
<keyword evidence="1" id="KW-0812">Transmembrane</keyword>
<dbReference type="Proteomes" id="UP000028939">
    <property type="component" value="Chromosome"/>
</dbReference>
<dbReference type="HOGENOM" id="CLU_2733221_0_0_11"/>
<gene>
    <name evidence="2" type="ORF">CUREI_05560</name>
</gene>
<feature type="transmembrane region" description="Helical" evidence="1">
    <location>
        <begin position="43"/>
        <end position="62"/>
    </location>
</feature>
<dbReference type="EMBL" id="CP009215">
    <property type="protein sequence ID" value="AIL96830.1"/>
    <property type="molecule type" value="Genomic_DNA"/>
</dbReference>
<dbReference type="STRING" id="401472.CUREI_05560"/>
<proteinExistence type="predicted"/>
<organism evidence="2 3">
    <name type="scientific">Corynebacterium ureicelerivorans</name>
    <dbReference type="NCBI Taxonomy" id="401472"/>
    <lineage>
        <taxon>Bacteria</taxon>
        <taxon>Bacillati</taxon>
        <taxon>Actinomycetota</taxon>
        <taxon>Actinomycetes</taxon>
        <taxon>Mycobacteriales</taxon>
        <taxon>Corynebacteriaceae</taxon>
        <taxon>Corynebacterium</taxon>
    </lineage>
</organism>
<dbReference type="RefSeq" id="WP_038611324.1">
    <property type="nucleotide sequence ID" value="NZ_CP009215.1"/>
</dbReference>
<evidence type="ECO:0000256" key="1">
    <source>
        <dbReference type="SAM" id="Phobius"/>
    </source>
</evidence>
<name>A0A077HKM3_9CORY</name>
<protein>
    <submittedName>
        <fullName evidence="2">Uncharacterized protein</fullName>
    </submittedName>
</protein>
<keyword evidence="1" id="KW-1133">Transmembrane helix</keyword>
<dbReference type="AlphaFoldDB" id="A0A077HKM3"/>